<evidence type="ECO:0000313" key="7">
    <source>
        <dbReference type="EMBL" id="BDR54689.1"/>
    </source>
</evidence>
<gene>
    <name evidence="7" type="ORF">KIMH_08000</name>
</gene>
<reference evidence="7 8" key="1">
    <citation type="journal article" date="2023" name="Microbiol. Spectr.">
        <title>Symbiosis of Carpenter Bees with Uncharacterized Lactic Acid Bacteria Showing NAD Auxotrophy.</title>
        <authorList>
            <person name="Kawasaki S."/>
            <person name="Ozawa K."/>
            <person name="Mori T."/>
            <person name="Yamamoto A."/>
            <person name="Ito M."/>
            <person name="Ohkuma M."/>
            <person name="Sakamoto M."/>
            <person name="Matsutani M."/>
        </authorList>
    </citation>
    <scope>NUCLEOTIDE SEQUENCE [LARGE SCALE GENOMIC DNA]</scope>
    <source>
        <strain evidence="7 8">KimH</strain>
    </source>
</reference>
<sequence>MISALLTAIVHHADRIPERAARWAFTRAADFVWLLHLGSVSQLERNLRHVMGPVSHKRLRQVSREGLRSYFAYFCEALTVGGRSQEELLARIRTEGTGFPEPSLSNIKDASLPIAMGHQGNWDYAGFWAGQALGPVTTVAERLADPQLLEDFAQIRRGLGMHILLTGQPGLTQTLTQQVLQEGQVVPLLADRDLSRNGVFVRAFDSYIRVAAGPAVIALDAKLPLYTVNMHRESLATDKRSQAHCDSGYVCSIDGPIDIERYLAMPRQQAVQELTQAWVDQWAEGIRKFPQDWHMMQPIFIEDLDLNRLHQVPDNLRQLMEERAASTTARNQHE</sequence>
<proteinExistence type="predicted"/>
<keyword evidence="8" id="KW-1185">Reference proteome</keyword>
<accession>A0ABN6SF99</accession>
<organism evidence="7 8">
    <name type="scientific">Bombiscardovia apis</name>
    <dbReference type="NCBI Taxonomy" id="2932182"/>
    <lineage>
        <taxon>Bacteria</taxon>
        <taxon>Bacillati</taxon>
        <taxon>Actinomycetota</taxon>
        <taxon>Actinomycetes</taxon>
        <taxon>Bifidobacteriales</taxon>
        <taxon>Bifidobacteriaceae</taxon>
        <taxon>Bombiscardovia</taxon>
    </lineage>
</organism>
<keyword evidence="5" id="KW-0472">Membrane</keyword>
<protein>
    <submittedName>
        <fullName evidence="7">Lipid A biosynthesis lauroyl acyltransferase</fullName>
    </submittedName>
</protein>
<evidence type="ECO:0000256" key="5">
    <source>
        <dbReference type="ARBA" id="ARBA00023136"/>
    </source>
</evidence>
<dbReference type="EMBL" id="AP026800">
    <property type="protein sequence ID" value="BDR54689.1"/>
    <property type="molecule type" value="Genomic_DNA"/>
</dbReference>
<dbReference type="Pfam" id="PF03279">
    <property type="entry name" value="Lip_A_acyltrans"/>
    <property type="match status" value="1"/>
</dbReference>
<evidence type="ECO:0000256" key="2">
    <source>
        <dbReference type="ARBA" id="ARBA00022475"/>
    </source>
</evidence>
<keyword evidence="4" id="KW-0808">Transferase</keyword>
<evidence type="ECO:0000256" key="1">
    <source>
        <dbReference type="ARBA" id="ARBA00004533"/>
    </source>
</evidence>
<dbReference type="NCBIfam" id="NF005919">
    <property type="entry name" value="PRK07920.1"/>
    <property type="match status" value="1"/>
</dbReference>
<evidence type="ECO:0000256" key="3">
    <source>
        <dbReference type="ARBA" id="ARBA00022519"/>
    </source>
</evidence>
<dbReference type="GO" id="GO:0016746">
    <property type="term" value="F:acyltransferase activity"/>
    <property type="evidence" value="ECO:0007669"/>
    <property type="project" value="UniProtKB-KW"/>
</dbReference>
<dbReference type="InterPro" id="IPR004960">
    <property type="entry name" value="LipA_acyltrans"/>
</dbReference>
<dbReference type="Proteomes" id="UP001321748">
    <property type="component" value="Chromosome"/>
</dbReference>
<keyword evidence="3" id="KW-0997">Cell inner membrane</keyword>
<dbReference type="PANTHER" id="PTHR30606">
    <property type="entry name" value="LIPID A BIOSYNTHESIS LAUROYL ACYLTRANSFERASE"/>
    <property type="match status" value="1"/>
</dbReference>
<evidence type="ECO:0000313" key="8">
    <source>
        <dbReference type="Proteomes" id="UP001321748"/>
    </source>
</evidence>
<dbReference type="PANTHER" id="PTHR30606:SF10">
    <property type="entry name" value="PHOSPHATIDYLINOSITOL MANNOSIDE ACYLTRANSFERASE"/>
    <property type="match status" value="1"/>
</dbReference>
<name>A0ABN6SF99_9BIFI</name>
<keyword evidence="2" id="KW-1003">Cell membrane</keyword>
<dbReference type="RefSeq" id="WP_317642210.1">
    <property type="nucleotide sequence ID" value="NZ_AP026800.1"/>
</dbReference>
<comment type="subcellular location">
    <subcellularLocation>
        <location evidence="1">Cell inner membrane</location>
    </subcellularLocation>
</comment>
<evidence type="ECO:0000256" key="4">
    <source>
        <dbReference type="ARBA" id="ARBA00022679"/>
    </source>
</evidence>
<keyword evidence="6 7" id="KW-0012">Acyltransferase</keyword>
<evidence type="ECO:0000256" key="6">
    <source>
        <dbReference type="ARBA" id="ARBA00023315"/>
    </source>
</evidence>